<keyword evidence="2" id="KW-0812">Transmembrane</keyword>
<dbReference type="HOGENOM" id="CLU_690086_0_0_10"/>
<dbReference type="eggNOG" id="COG2972">
    <property type="taxonomic scope" value="Bacteria"/>
</dbReference>
<dbReference type="PANTHER" id="PTHR34220">
    <property type="entry name" value="SENSOR HISTIDINE KINASE YPDA"/>
    <property type="match status" value="1"/>
</dbReference>
<evidence type="ECO:0000313" key="2">
    <source>
        <dbReference type="EMBL" id="EAZ82630.1"/>
    </source>
</evidence>
<dbReference type="EMBL" id="CM001023">
    <property type="protein sequence ID" value="EAZ82630.1"/>
    <property type="molecule type" value="Genomic_DNA"/>
</dbReference>
<dbReference type="GO" id="GO:0000155">
    <property type="term" value="F:phosphorelay sensor kinase activity"/>
    <property type="evidence" value="ECO:0007669"/>
    <property type="project" value="InterPro"/>
</dbReference>
<dbReference type="InterPro" id="IPR050640">
    <property type="entry name" value="Bact_2-comp_sensor_kinase"/>
</dbReference>
<dbReference type="RefSeq" id="WP_008200355.1">
    <property type="nucleotide sequence ID" value="NZ_CM001023.1"/>
</dbReference>
<dbReference type="InterPro" id="IPR003018">
    <property type="entry name" value="GAF"/>
</dbReference>
<sequence>MSQQETGHISPKEIEEILLHFSNSMVELETEEEILWDMANNCISILGFEDAVIYLLDDKGEYLEQKAAIGPKNPNGTAIINTIKIKVGEGITGKVAATSLPIIVDDTRTNEDYIKDDSFRLSEIAVPIMLEGKVIGVIDSENSQANYFSDQHLKILLAVASIYAGQIARIRALHTVKDTEFERWKIQQKATRLQIEALSAQLSPHFVFNSLNAIQHYIVLEDKRKSLRFLNIFGKLLRYFLGQLHEETVKVSEEYQMLEWYLQLQKLRYEDKLTYNLKKGNIETFPKAKIPAIIVQSLIENLLEENIAKSNGNTEIEVDFHISASKVNFNVVINNTLAVEEAPINSIYKKNMIPWEDFVNMLNELRPYEIKSKVSETPLDGSNKSVKTVQLIFPNLANQ</sequence>
<keyword evidence="3" id="KW-1185">Reference proteome</keyword>
<keyword evidence="2" id="KW-0472">Membrane</keyword>
<feature type="domain" description="GAF" evidence="1">
    <location>
        <begin position="30"/>
        <end position="177"/>
    </location>
</feature>
<protein>
    <submittedName>
        <fullName evidence="2">Transmembrane sensor histidine kinase transcription regulator protein</fullName>
    </submittedName>
</protein>
<dbReference type="AlphaFoldDB" id="A3HS12"/>
<dbReference type="eggNOG" id="COG1956">
    <property type="taxonomic scope" value="Bacteria"/>
</dbReference>
<proteinExistence type="predicted"/>
<dbReference type="Pfam" id="PF13185">
    <property type="entry name" value="GAF_2"/>
    <property type="match status" value="1"/>
</dbReference>
<evidence type="ECO:0000313" key="3">
    <source>
        <dbReference type="Proteomes" id="UP000003919"/>
    </source>
</evidence>
<reference evidence="2 3" key="1">
    <citation type="journal article" date="2011" name="J. Bacteriol.">
        <title>Complete genome sequence of Algoriphagus sp. PR1, bacterial prey of a colony-forming choanoflagellate.</title>
        <authorList>
            <person name="Alegado R.A."/>
            <person name="Ferriera S."/>
            <person name="Nusbaum C."/>
            <person name="Young S.K."/>
            <person name="Zeng Q."/>
            <person name="Imamovic A."/>
            <person name="Fairclough S.R."/>
            <person name="King N."/>
        </authorList>
    </citation>
    <scope>NUCLEOTIDE SEQUENCE [LARGE SCALE GENOMIC DNA]</scope>
    <source>
        <strain evidence="2 3">PR1</strain>
    </source>
</reference>
<evidence type="ECO:0000259" key="1">
    <source>
        <dbReference type="SMART" id="SM00065"/>
    </source>
</evidence>
<dbReference type="InterPro" id="IPR029016">
    <property type="entry name" value="GAF-like_dom_sf"/>
</dbReference>
<keyword evidence="2" id="KW-0808">Transferase</keyword>
<dbReference type="Gene3D" id="3.30.450.40">
    <property type="match status" value="1"/>
</dbReference>
<dbReference type="Pfam" id="PF06580">
    <property type="entry name" value="His_kinase"/>
    <property type="match status" value="1"/>
</dbReference>
<accession>A3HS12</accession>
<dbReference type="OrthoDB" id="6190788at2"/>
<dbReference type="InterPro" id="IPR010559">
    <property type="entry name" value="Sig_transdc_His_kin_internal"/>
</dbReference>
<keyword evidence="2" id="KW-0418">Kinase</keyword>
<comment type="caution">
    <text evidence="2">The sequence shown here is derived from an EMBL/GenBank/DDBJ whole genome shotgun (WGS) entry which is preliminary data.</text>
</comment>
<dbReference type="SMART" id="SM00065">
    <property type="entry name" value="GAF"/>
    <property type="match status" value="1"/>
</dbReference>
<dbReference type="SUPFAM" id="SSF55781">
    <property type="entry name" value="GAF domain-like"/>
    <property type="match status" value="1"/>
</dbReference>
<name>A3HS12_9BACT</name>
<gene>
    <name evidence="2" type="ORF">ALPR1_10455</name>
</gene>
<organism evidence="2 3">
    <name type="scientific">Algoriphagus machipongonensis</name>
    <dbReference type="NCBI Taxonomy" id="388413"/>
    <lineage>
        <taxon>Bacteria</taxon>
        <taxon>Pseudomonadati</taxon>
        <taxon>Bacteroidota</taxon>
        <taxon>Cytophagia</taxon>
        <taxon>Cytophagales</taxon>
        <taxon>Cyclobacteriaceae</taxon>
        <taxon>Algoriphagus</taxon>
    </lineage>
</organism>
<dbReference type="STRING" id="388413.ALPR1_10455"/>
<dbReference type="GO" id="GO:0016020">
    <property type="term" value="C:membrane"/>
    <property type="evidence" value="ECO:0007669"/>
    <property type="project" value="InterPro"/>
</dbReference>
<dbReference type="EMBL" id="AAXU02000001">
    <property type="protein sequence ID" value="EAZ82630.1"/>
    <property type="molecule type" value="Genomic_DNA"/>
</dbReference>
<dbReference type="Proteomes" id="UP000003919">
    <property type="component" value="Chromosome"/>
</dbReference>
<dbReference type="PANTHER" id="PTHR34220:SF7">
    <property type="entry name" value="SENSOR HISTIDINE KINASE YPDA"/>
    <property type="match status" value="1"/>
</dbReference>